<evidence type="ECO:0000259" key="8">
    <source>
        <dbReference type="PROSITE" id="PS50240"/>
    </source>
</evidence>
<dbReference type="GO" id="GO:0006508">
    <property type="term" value="P:proteolysis"/>
    <property type="evidence" value="ECO:0007669"/>
    <property type="project" value="UniProtKB-KW"/>
</dbReference>
<dbReference type="InterPro" id="IPR033116">
    <property type="entry name" value="TRYPSIN_SER"/>
</dbReference>
<keyword evidence="6" id="KW-0720">Serine protease</keyword>
<dbReference type="PROSITE" id="PS50240">
    <property type="entry name" value="TRYPSIN_DOM"/>
    <property type="match status" value="1"/>
</dbReference>
<evidence type="ECO:0000256" key="1">
    <source>
        <dbReference type="ARBA" id="ARBA00004613"/>
    </source>
</evidence>
<dbReference type="FunFam" id="2.40.10.10:FF:000038">
    <property type="entry name" value="Serine protease"/>
    <property type="match status" value="1"/>
</dbReference>
<dbReference type="InterPro" id="IPR001254">
    <property type="entry name" value="Trypsin_dom"/>
</dbReference>
<dbReference type="GO" id="GO:0005576">
    <property type="term" value="C:extracellular region"/>
    <property type="evidence" value="ECO:0007669"/>
    <property type="project" value="UniProtKB-SubCell"/>
</dbReference>
<evidence type="ECO:0000256" key="2">
    <source>
        <dbReference type="ARBA" id="ARBA00022525"/>
    </source>
</evidence>
<keyword evidence="3" id="KW-1015">Disulfide bond</keyword>
<dbReference type="PANTHER" id="PTHR24252">
    <property type="entry name" value="ACROSIN-RELATED"/>
    <property type="match status" value="1"/>
</dbReference>
<feature type="region of interest" description="Disordered" evidence="7">
    <location>
        <begin position="210"/>
        <end position="254"/>
    </location>
</feature>
<dbReference type="SMART" id="SM00020">
    <property type="entry name" value="Tryp_SPc"/>
    <property type="match status" value="1"/>
</dbReference>
<dbReference type="PROSITE" id="PS00134">
    <property type="entry name" value="TRYPSIN_HIS"/>
    <property type="match status" value="1"/>
</dbReference>
<dbReference type="GO" id="GO:0004252">
    <property type="term" value="F:serine-type endopeptidase activity"/>
    <property type="evidence" value="ECO:0007669"/>
    <property type="project" value="InterPro"/>
</dbReference>
<evidence type="ECO:0000256" key="7">
    <source>
        <dbReference type="SAM" id="MobiDB-lite"/>
    </source>
</evidence>
<sequence length="501" mass="54970">MAESVLFPIHSVFLAHSYSRTRWFRMGILNRRSRVRCAIDSAIVSYEFVFLCVLLGVSIVGNADQSLTKWGTSQSLIKDPGYFETEDSIIIEAAPGSDASLRSSRQKRQFLTFAVPTVLAVSPCVSSRGLLGQCMRFKQCYPYLKLPDFVWEPIIFDTYDSCTYFSADGSQRVGVCCTSPINSGYPIVSQDLAEEPETPSVPGFPFNWPPPVPTHPPDHTAATHPPSLGSSEATTEGAAVTTTTEGSKIDTACGQKNGYQDQERIVGGQNAEQNEWPWVVAIFTAGKQFCGGSLIDTQHILTAAHCVAHMSSWDVAKLTVNLGDHNIKQKNEVNHVERKIKRLVRHKSFDMRTLYNDVAILTMDKPVKYTDTIRAICLPRGRAGYEGKIATVIGWGSLRESGPQPAVLQKVNIPVWTNSECKARYGPAAPGGIVDHMICAGRATKDSCTGDSGGPLMVNEGKWTQVGIVSWGIGCGKGEYPGVYSRVTYFMPWITKNLKKN</sequence>
<feature type="compositionally biased region" description="Low complexity" evidence="7">
    <location>
        <begin position="219"/>
        <end position="246"/>
    </location>
</feature>
<feature type="domain" description="Peptidase S1" evidence="8">
    <location>
        <begin position="265"/>
        <end position="499"/>
    </location>
</feature>
<dbReference type="Gene3D" id="2.40.10.10">
    <property type="entry name" value="Trypsin-like serine proteases"/>
    <property type="match status" value="1"/>
</dbReference>
<dbReference type="CDD" id="cd00190">
    <property type="entry name" value="Tryp_SPc"/>
    <property type="match status" value="1"/>
</dbReference>
<dbReference type="InterPro" id="IPR001314">
    <property type="entry name" value="Peptidase_S1A"/>
</dbReference>
<keyword evidence="6" id="KW-0645">Protease</keyword>
<dbReference type="PANTHER" id="PTHR24252:SF10">
    <property type="entry name" value="SERINE PROTEASE 56"/>
    <property type="match status" value="1"/>
</dbReference>
<keyword evidence="6" id="KW-0378">Hydrolase</keyword>
<proteinExistence type="predicted"/>
<organism evidence="9">
    <name type="scientific">Cacopsylla melanoneura</name>
    <dbReference type="NCBI Taxonomy" id="428564"/>
    <lineage>
        <taxon>Eukaryota</taxon>
        <taxon>Metazoa</taxon>
        <taxon>Ecdysozoa</taxon>
        <taxon>Arthropoda</taxon>
        <taxon>Hexapoda</taxon>
        <taxon>Insecta</taxon>
        <taxon>Pterygota</taxon>
        <taxon>Neoptera</taxon>
        <taxon>Paraneoptera</taxon>
        <taxon>Hemiptera</taxon>
        <taxon>Sternorrhyncha</taxon>
        <taxon>Psylloidea</taxon>
        <taxon>Psyllidae</taxon>
        <taxon>Psyllinae</taxon>
        <taxon>Cacopsylla</taxon>
    </lineage>
</organism>
<dbReference type="AlphaFoldDB" id="A0A8D9ALL4"/>
<evidence type="ECO:0000313" key="9">
    <source>
        <dbReference type="EMBL" id="CAG6767431.1"/>
    </source>
</evidence>
<dbReference type="InterPro" id="IPR018114">
    <property type="entry name" value="TRYPSIN_HIS"/>
</dbReference>
<dbReference type="InterPro" id="IPR043504">
    <property type="entry name" value="Peptidase_S1_PA_chymotrypsin"/>
</dbReference>
<dbReference type="PRINTS" id="PR00722">
    <property type="entry name" value="CHYMOTRYPSIN"/>
</dbReference>
<accession>A0A8D9ALL4</accession>
<evidence type="ECO:0000256" key="6">
    <source>
        <dbReference type="RuleBase" id="RU363034"/>
    </source>
</evidence>
<keyword evidence="2" id="KW-0964">Secreted</keyword>
<name>A0A8D9ALL4_9HEMI</name>
<evidence type="ECO:0000256" key="5">
    <source>
        <dbReference type="ARBA" id="ARBA00076468"/>
    </source>
</evidence>
<evidence type="ECO:0000256" key="4">
    <source>
        <dbReference type="ARBA" id="ARBA00068096"/>
    </source>
</evidence>
<evidence type="ECO:0000256" key="3">
    <source>
        <dbReference type="ARBA" id="ARBA00023157"/>
    </source>
</evidence>
<reference evidence="9" key="1">
    <citation type="submission" date="2021-05" db="EMBL/GenBank/DDBJ databases">
        <authorList>
            <person name="Alioto T."/>
            <person name="Alioto T."/>
            <person name="Gomez Garrido J."/>
        </authorList>
    </citation>
    <scope>NUCLEOTIDE SEQUENCE</scope>
</reference>
<comment type="subcellular location">
    <subcellularLocation>
        <location evidence="1">Secreted</location>
    </subcellularLocation>
</comment>
<dbReference type="Pfam" id="PF00089">
    <property type="entry name" value="Trypsin"/>
    <property type="match status" value="1"/>
</dbReference>
<dbReference type="SUPFAM" id="SSF50494">
    <property type="entry name" value="Trypsin-like serine proteases"/>
    <property type="match status" value="1"/>
</dbReference>
<dbReference type="InterPro" id="IPR009003">
    <property type="entry name" value="Peptidase_S1_PA"/>
</dbReference>
<protein>
    <recommendedName>
        <fullName evidence="4">Phenoloxidase-activating factor 2</fullName>
    </recommendedName>
    <alternativeName>
        <fullName evidence="5">Prophenoloxidase-activating factor II</fullName>
    </alternativeName>
</protein>
<dbReference type="PROSITE" id="PS00135">
    <property type="entry name" value="TRYPSIN_SER"/>
    <property type="match status" value="1"/>
</dbReference>
<dbReference type="EMBL" id="HBUF01573380">
    <property type="protein sequence ID" value="CAG6767431.1"/>
    <property type="molecule type" value="Transcribed_RNA"/>
</dbReference>